<dbReference type="Proteomes" id="UP001221838">
    <property type="component" value="Unassembled WGS sequence"/>
</dbReference>
<proteinExistence type="predicted"/>
<comment type="caution">
    <text evidence="1">The sequence shown here is derived from an EMBL/GenBank/DDBJ whole genome shotgun (WGS) entry which is preliminary data.</text>
</comment>
<dbReference type="PROSITE" id="PS51257">
    <property type="entry name" value="PROKAR_LIPOPROTEIN"/>
    <property type="match status" value="1"/>
</dbReference>
<sequence length="145" mass="15587">MRRRSMVALTVCSLLFGCGSAPEDGEPIEENASPGMEAAPQQEDFGTVSEFKVYVSSHAGAYVTFNSYGDHFVIQDTASDGHSALVQIDAANLSECWNNNGAGTTVDCNRNFTEGINIRFRACVGEYTTKNVIGCSAWKTANTTN</sequence>
<protein>
    <recommendedName>
        <fullName evidence="3">Lipoprotein</fullName>
    </recommendedName>
</protein>
<accession>A0ABT5DB18</accession>
<evidence type="ECO:0000313" key="2">
    <source>
        <dbReference type="Proteomes" id="UP001221838"/>
    </source>
</evidence>
<keyword evidence="2" id="KW-1185">Reference proteome</keyword>
<dbReference type="RefSeq" id="WP_272139503.1">
    <property type="nucleotide sequence ID" value="NZ_JAQNDM010000002.1"/>
</dbReference>
<dbReference type="EMBL" id="JAQNDM010000002">
    <property type="protein sequence ID" value="MDC0710244.1"/>
    <property type="molecule type" value="Genomic_DNA"/>
</dbReference>
<name>A0ABT5DB18_9BACT</name>
<gene>
    <name evidence="1" type="ORF">POL68_17335</name>
</gene>
<reference evidence="1 2" key="1">
    <citation type="submission" date="2022-11" db="EMBL/GenBank/DDBJ databases">
        <title>Minimal conservation of predation-associated metabolite biosynthetic gene clusters underscores biosynthetic potential of Myxococcota including descriptions for ten novel species: Archangium lansinium sp. nov., Myxococcus landrumus sp. nov., Nannocystis bai.</title>
        <authorList>
            <person name="Ahearne A."/>
            <person name="Stevens C."/>
            <person name="Dowd S."/>
        </authorList>
    </citation>
    <scope>NUCLEOTIDE SEQUENCE [LARGE SCALE GENOMIC DNA]</scope>
    <source>
        <strain evidence="1 2">NCWAL01</strain>
    </source>
</reference>
<evidence type="ECO:0008006" key="3">
    <source>
        <dbReference type="Google" id="ProtNLM"/>
    </source>
</evidence>
<evidence type="ECO:0000313" key="1">
    <source>
        <dbReference type="EMBL" id="MDC0710244.1"/>
    </source>
</evidence>
<organism evidence="1 2">
    <name type="scientific">Stigmatella ashevillensis</name>
    <dbReference type="NCBI Taxonomy" id="2995309"/>
    <lineage>
        <taxon>Bacteria</taxon>
        <taxon>Pseudomonadati</taxon>
        <taxon>Myxococcota</taxon>
        <taxon>Myxococcia</taxon>
        <taxon>Myxococcales</taxon>
        <taxon>Cystobacterineae</taxon>
        <taxon>Archangiaceae</taxon>
        <taxon>Stigmatella</taxon>
    </lineage>
</organism>